<dbReference type="AlphaFoldDB" id="A0A6P3AJ22"/>
<accession>A0A6P3AJ22</accession>
<evidence type="ECO:0000256" key="1">
    <source>
        <dbReference type="SAM" id="MobiDB-lite"/>
    </source>
</evidence>
<feature type="compositionally biased region" description="Gly residues" evidence="1">
    <location>
        <begin position="1"/>
        <end position="11"/>
    </location>
</feature>
<dbReference type="EMBL" id="CABVQS010000024">
    <property type="protein sequence ID" value="VWD47421.1"/>
    <property type="molecule type" value="Genomic_DNA"/>
</dbReference>
<proteinExistence type="predicted"/>
<reference evidence="2 3" key="1">
    <citation type="submission" date="2019-09" db="EMBL/GenBank/DDBJ databases">
        <authorList>
            <person name="Depoorter E."/>
        </authorList>
    </citation>
    <scope>NUCLEOTIDE SEQUENCE [LARGE SCALE GENOMIC DNA]</scope>
    <source>
        <strain evidence="2">R-71033</strain>
    </source>
</reference>
<feature type="region of interest" description="Disordered" evidence="1">
    <location>
        <begin position="1"/>
        <end position="58"/>
    </location>
</feature>
<evidence type="ECO:0000313" key="2">
    <source>
        <dbReference type="EMBL" id="VWD47421.1"/>
    </source>
</evidence>
<dbReference type="Proteomes" id="UP000494109">
    <property type="component" value="Unassembled WGS sequence"/>
</dbReference>
<sequence length="58" mass="6229">MIGRPGTGRCGGLQPDRPVALPRSGEVVIDIPMEGRRTSHQAAIPPDQRDSEQHAENA</sequence>
<evidence type="ECO:0000313" key="3">
    <source>
        <dbReference type="Proteomes" id="UP000494109"/>
    </source>
</evidence>
<gene>
    <name evidence="2" type="ORF">BCO71033_05065</name>
</gene>
<organism evidence="2 3">
    <name type="scientific">Burkholderia contaminans</name>
    <dbReference type="NCBI Taxonomy" id="488447"/>
    <lineage>
        <taxon>Bacteria</taxon>
        <taxon>Pseudomonadati</taxon>
        <taxon>Pseudomonadota</taxon>
        <taxon>Betaproteobacteria</taxon>
        <taxon>Burkholderiales</taxon>
        <taxon>Burkholderiaceae</taxon>
        <taxon>Burkholderia</taxon>
        <taxon>Burkholderia cepacia complex</taxon>
    </lineage>
</organism>
<protein>
    <submittedName>
        <fullName evidence="2">Uncharacterized protein</fullName>
    </submittedName>
</protein>
<name>A0A6P3AJ22_9BURK</name>
<feature type="compositionally biased region" description="Basic and acidic residues" evidence="1">
    <location>
        <begin position="47"/>
        <end position="58"/>
    </location>
</feature>